<dbReference type="InterPro" id="IPR008995">
    <property type="entry name" value="Mo/tungstate-bd_C_term_dom"/>
</dbReference>
<dbReference type="PROSITE" id="PS00211">
    <property type="entry name" value="ABC_TRANSPORTER_1"/>
    <property type="match status" value="1"/>
</dbReference>
<evidence type="ECO:0000256" key="6">
    <source>
        <dbReference type="ARBA" id="ARBA00022840"/>
    </source>
</evidence>
<dbReference type="GO" id="GO:0016887">
    <property type="term" value="F:ATP hydrolysis activity"/>
    <property type="evidence" value="ECO:0007669"/>
    <property type="project" value="InterPro"/>
</dbReference>
<dbReference type="Pfam" id="PF00005">
    <property type="entry name" value="ABC_tran"/>
    <property type="match status" value="1"/>
</dbReference>
<evidence type="ECO:0000256" key="8">
    <source>
        <dbReference type="ARBA" id="ARBA00023136"/>
    </source>
</evidence>
<dbReference type="RefSeq" id="WP_092012729.1">
    <property type="nucleotide sequence ID" value="NZ_FOYW01000001.1"/>
</dbReference>
<dbReference type="PROSITE" id="PS51866">
    <property type="entry name" value="MOP"/>
    <property type="match status" value="1"/>
</dbReference>
<dbReference type="SMART" id="SM00382">
    <property type="entry name" value="AAA"/>
    <property type="match status" value="1"/>
</dbReference>
<dbReference type="GO" id="GO:0140359">
    <property type="term" value="F:ABC-type transporter activity"/>
    <property type="evidence" value="ECO:0007669"/>
    <property type="project" value="InterPro"/>
</dbReference>
<evidence type="ECO:0000259" key="11">
    <source>
        <dbReference type="PROSITE" id="PS51866"/>
    </source>
</evidence>
<dbReference type="GO" id="GO:0015098">
    <property type="term" value="F:molybdate ion transmembrane transporter activity"/>
    <property type="evidence" value="ECO:0007669"/>
    <property type="project" value="InterPro"/>
</dbReference>
<evidence type="ECO:0000313" key="13">
    <source>
        <dbReference type="Proteomes" id="UP000198644"/>
    </source>
</evidence>
<keyword evidence="8" id="KW-0472">Membrane</keyword>
<dbReference type="Gene3D" id="3.40.50.300">
    <property type="entry name" value="P-loop containing nucleotide triphosphate hydrolases"/>
    <property type="match status" value="1"/>
</dbReference>
<evidence type="ECO:0000256" key="7">
    <source>
        <dbReference type="ARBA" id="ARBA00022967"/>
    </source>
</evidence>
<keyword evidence="2" id="KW-1003">Cell membrane</keyword>
<dbReference type="PROSITE" id="PS50893">
    <property type="entry name" value="ABC_TRANSPORTER_2"/>
    <property type="match status" value="1"/>
</dbReference>
<evidence type="ECO:0000256" key="2">
    <source>
        <dbReference type="ARBA" id="ARBA00022475"/>
    </source>
</evidence>
<protein>
    <submittedName>
        <fullName evidence="12">Molybdate transport system ATP-binding protein</fullName>
    </submittedName>
</protein>
<evidence type="ECO:0000256" key="3">
    <source>
        <dbReference type="ARBA" id="ARBA00022505"/>
    </source>
</evidence>
<evidence type="ECO:0000256" key="5">
    <source>
        <dbReference type="ARBA" id="ARBA00022741"/>
    </source>
</evidence>
<dbReference type="EMBL" id="FOYW01000001">
    <property type="protein sequence ID" value="SFR67343.1"/>
    <property type="molecule type" value="Genomic_DNA"/>
</dbReference>
<evidence type="ECO:0000259" key="10">
    <source>
        <dbReference type="PROSITE" id="PS50893"/>
    </source>
</evidence>
<accession>A0A1I6IKW6</accession>
<sequence length="360" mass="40027">MTLQITARLHRGDFHLTLNDTLPTEGITALFGRSGCGKTTLLRLIAGLEPTRKAEIRFHDQVWQAGRWRLPVSRRRLGLVFQEPSLLPHLSVEANLLYGYRRTPAGQRRLHPEAVRSLLELDTLLSQPVHTLSGGQRQRIALGRALLTSPQLLLLDEPLSALDATAKREIMPFLSGLASRTGVPVLLVTHSAREVEQLADQVAFMENGRIDRVEPLREALARPDSPLFSDEGPASVLVGRLEETGPGQWQFITEPGGDRQAVRFEVSGRSSHQTSLHRLRILASDVSLALTRPEGISIRNLLPVRIERIEDSDEYRSTVTCRIEDGQVLLSRITRQSVRELELKTGQTAVALVKSAALME</sequence>
<evidence type="ECO:0000256" key="1">
    <source>
        <dbReference type="ARBA" id="ARBA00022448"/>
    </source>
</evidence>
<dbReference type="InterPro" id="IPR017871">
    <property type="entry name" value="ABC_transporter-like_CS"/>
</dbReference>
<keyword evidence="13" id="KW-1185">Reference proteome</keyword>
<keyword evidence="6 12" id="KW-0067">ATP-binding</keyword>
<dbReference type="STRING" id="650891.SAMN05216203_2429"/>
<dbReference type="InterPro" id="IPR050334">
    <property type="entry name" value="Molybdenum_import_ModC"/>
</dbReference>
<evidence type="ECO:0000313" key="12">
    <source>
        <dbReference type="EMBL" id="SFR67343.1"/>
    </source>
</evidence>
<keyword evidence="7" id="KW-1278">Translocase</keyword>
<dbReference type="InterPro" id="IPR003439">
    <property type="entry name" value="ABC_transporter-like_ATP-bd"/>
</dbReference>
<dbReference type="InterPro" id="IPR004606">
    <property type="entry name" value="Mop_domain"/>
</dbReference>
<dbReference type="InterPro" id="IPR005116">
    <property type="entry name" value="Transp-assoc_OB_typ1"/>
</dbReference>
<dbReference type="Proteomes" id="UP000198644">
    <property type="component" value="Unassembled WGS sequence"/>
</dbReference>
<keyword evidence="4" id="KW-0997">Cell inner membrane</keyword>
<dbReference type="SUPFAM" id="SSF52540">
    <property type="entry name" value="P-loop containing nucleoside triphosphate hydrolases"/>
    <property type="match status" value="1"/>
</dbReference>
<proteinExistence type="predicted"/>
<feature type="domain" description="Mop" evidence="11">
    <location>
        <begin position="295"/>
        <end position="360"/>
    </location>
</feature>
<dbReference type="SUPFAM" id="SSF50331">
    <property type="entry name" value="MOP-like"/>
    <property type="match status" value="1"/>
</dbReference>
<feature type="domain" description="ABC transporter" evidence="10">
    <location>
        <begin position="1"/>
        <end position="232"/>
    </location>
</feature>
<gene>
    <name evidence="12" type="ORF">SAMN05216203_2429</name>
</gene>
<evidence type="ECO:0000256" key="4">
    <source>
        <dbReference type="ARBA" id="ARBA00022519"/>
    </source>
</evidence>
<dbReference type="AlphaFoldDB" id="A0A1I6IKW6"/>
<dbReference type="InterPro" id="IPR011868">
    <property type="entry name" value="ModC_ABC_ATP-bd"/>
</dbReference>
<dbReference type="Pfam" id="PF03459">
    <property type="entry name" value="TOBE"/>
    <property type="match status" value="1"/>
</dbReference>
<keyword evidence="1" id="KW-0813">Transport</keyword>
<organism evidence="12 13">
    <name type="scientific">Marinobacter daqiaonensis</name>
    <dbReference type="NCBI Taxonomy" id="650891"/>
    <lineage>
        <taxon>Bacteria</taxon>
        <taxon>Pseudomonadati</taxon>
        <taxon>Pseudomonadota</taxon>
        <taxon>Gammaproteobacteria</taxon>
        <taxon>Pseudomonadales</taxon>
        <taxon>Marinobacteraceae</taxon>
        <taxon>Marinobacter</taxon>
    </lineage>
</organism>
<keyword evidence="3 9" id="KW-0500">Molybdenum</keyword>
<name>A0A1I6IKW6_9GAMM</name>
<dbReference type="PANTHER" id="PTHR43514">
    <property type="entry name" value="ABC TRANSPORTER I FAMILY MEMBER 10"/>
    <property type="match status" value="1"/>
</dbReference>
<dbReference type="PANTHER" id="PTHR43514:SF4">
    <property type="entry name" value="ABC TRANSPORTER I FAMILY MEMBER 10"/>
    <property type="match status" value="1"/>
</dbReference>
<dbReference type="Gene3D" id="2.40.50.100">
    <property type="match status" value="1"/>
</dbReference>
<dbReference type="InterPro" id="IPR027417">
    <property type="entry name" value="P-loop_NTPase"/>
</dbReference>
<dbReference type="OrthoDB" id="9802264at2"/>
<reference evidence="12 13" key="1">
    <citation type="submission" date="2016-10" db="EMBL/GenBank/DDBJ databases">
        <authorList>
            <person name="de Groot N.N."/>
        </authorList>
    </citation>
    <scope>NUCLEOTIDE SEQUENCE [LARGE SCALE GENOMIC DNA]</scope>
    <source>
        <strain evidence="12 13">CGMCC 1.9167</strain>
    </source>
</reference>
<dbReference type="NCBIfam" id="TIGR02142">
    <property type="entry name" value="modC_ABC"/>
    <property type="match status" value="1"/>
</dbReference>
<dbReference type="InterPro" id="IPR003593">
    <property type="entry name" value="AAA+_ATPase"/>
</dbReference>
<dbReference type="GO" id="GO:0005524">
    <property type="term" value="F:ATP binding"/>
    <property type="evidence" value="ECO:0007669"/>
    <property type="project" value="UniProtKB-KW"/>
</dbReference>
<evidence type="ECO:0000256" key="9">
    <source>
        <dbReference type="PROSITE-ProRule" id="PRU01213"/>
    </source>
</evidence>
<keyword evidence="5" id="KW-0547">Nucleotide-binding</keyword>
<dbReference type="GO" id="GO:0016020">
    <property type="term" value="C:membrane"/>
    <property type="evidence" value="ECO:0007669"/>
    <property type="project" value="InterPro"/>
</dbReference>